<evidence type="ECO:0000256" key="4">
    <source>
        <dbReference type="ARBA" id="ARBA00023239"/>
    </source>
</evidence>
<dbReference type="Proteomes" id="UP000182762">
    <property type="component" value="Unassembled WGS sequence"/>
</dbReference>
<organism evidence="6 7">
    <name type="scientific">Priestia endophytica DSM 13796</name>
    <dbReference type="NCBI Taxonomy" id="1121089"/>
    <lineage>
        <taxon>Bacteria</taxon>
        <taxon>Bacillati</taxon>
        <taxon>Bacillota</taxon>
        <taxon>Bacilli</taxon>
        <taxon>Bacillales</taxon>
        <taxon>Bacillaceae</taxon>
        <taxon>Priestia</taxon>
    </lineage>
</organism>
<comment type="similarity">
    <text evidence="2">Belongs to the KHG/KDPG aldolase family.</text>
</comment>
<dbReference type="NCBIfam" id="TIGR01182">
    <property type="entry name" value="eda"/>
    <property type="match status" value="1"/>
</dbReference>
<proteinExistence type="inferred from homology"/>
<dbReference type="InterPro" id="IPR013785">
    <property type="entry name" value="Aldolase_TIM"/>
</dbReference>
<evidence type="ECO:0000256" key="5">
    <source>
        <dbReference type="ARBA" id="ARBA00023277"/>
    </source>
</evidence>
<reference evidence="6 7" key="1">
    <citation type="submission" date="2016-10" db="EMBL/GenBank/DDBJ databases">
        <authorList>
            <person name="Varghese N."/>
            <person name="Submissions S."/>
        </authorList>
    </citation>
    <scope>NUCLEOTIDE SEQUENCE [LARGE SCALE GENOMIC DNA]</scope>
    <source>
        <strain evidence="6 7">DSM 13796</strain>
    </source>
</reference>
<comment type="caution">
    <text evidence="6">The sequence shown here is derived from an EMBL/GenBank/DDBJ whole genome shotgun (WGS) entry which is preliminary data.</text>
</comment>
<protein>
    <submittedName>
        <fullName evidence="6">2-dehydro-3-deoxyphosphogluconate aldolase / (4S)-4-hydroxy-2-oxoglutarate aldolase</fullName>
    </submittedName>
</protein>
<dbReference type="EMBL" id="FOXX01000009">
    <property type="protein sequence ID" value="SFQ78464.1"/>
    <property type="molecule type" value="Genomic_DNA"/>
</dbReference>
<comment type="subunit">
    <text evidence="3">Homotrimer.</text>
</comment>
<name>A0A1I6BC44_9BACI</name>
<evidence type="ECO:0000313" key="6">
    <source>
        <dbReference type="EMBL" id="SFQ78464.1"/>
    </source>
</evidence>
<dbReference type="Pfam" id="PF01081">
    <property type="entry name" value="Aldolase"/>
    <property type="match status" value="1"/>
</dbReference>
<keyword evidence="7" id="KW-1185">Reference proteome</keyword>
<dbReference type="PANTHER" id="PTHR30246">
    <property type="entry name" value="2-KETO-3-DEOXY-6-PHOSPHOGLUCONATE ALDOLASE"/>
    <property type="match status" value="1"/>
</dbReference>
<evidence type="ECO:0000256" key="1">
    <source>
        <dbReference type="ARBA" id="ARBA00004761"/>
    </source>
</evidence>
<comment type="pathway">
    <text evidence="1">Carbohydrate acid metabolism.</text>
</comment>
<evidence type="ECO:0000313" key="7">
    <source>
        <dbReference type="Proteomes" id="UP000182762"/>
    </source>
</evidence>
<dbReference type="PANTHER" id="PTHR30246:SF1">
    <property type="entry name" value="2-DEHYDRO-3-DEOXY-6-PHOSPHOGALACTONATE ALDOLASE-RELATED"/>
    <property type="match status" value="1"/>
</dbReference>
<evidence type="ECO:0000256" key="3">
    <source>
        <dbReference type="ARBA" id="ARBA00011233"/>
    </source>
</evidence>
<gene>
    <name evidence="6" type="ORF">SAMN02745910_03436</name>
</gene>
<dbReference type="GeneID" id="93712039"/>
<keyword evidence="4" id="KW-0456">Lyase</keyword>
<dbReference type="CDD" id="cd00452">
    <property type="entry name" value="KDPG_aldolase"/>
    <property type="match status" value="1"/>
</dbReference>
<accession>A0A1I6BC44</accession>
<dbReference type="SUPFAM" id="SSF51569">
    <property type="entry name" value="Aldolase"/>
    <property type="match status" value="1"/>
</dbReference>
<sequence>MNLFSHILEHKIVAIVRGAESKDVVQIASALHEGGIKNIEITLNSPNALEAIEKVAKEFKGEMLVGAGTVLDPETARSAILAGAQFILAPTVNIETIKMTKRYGAISIPGAFSPTEILTAYENGADIVKVFPASIGAQYIKDIRGPLPHIPLLPTGGVNLDNIREFDAAGAVGFGIGSSLVNTKREINASYLKELTIKARQYVEAIHSKQKENV</sequence>
<dbReference type="Gene3D" id="3.20.20.70">
    <property type="entry name" value="Aldolase class I"/>
    <property type="match status" value="1"/>
</dbReference>
<keyword evidence="5" id="KW-0119">Carbohydrate metabolism</keyword>
<dbReference type="InterPro" id="IPR000887">
    <property type="entry name" value="Aldlse_KDPG_KHG"/>
</dbReference>
<evidence type="ECO:0000256" key="2">
    <source>
        <dbReference type="ARBA" id="ARBA00006906"/>
    </source>
</evidence>
<dbReference type="RefSeq" id="WP_061805785.1">
    <property type="nucleotide sequence ID" value="NZ_FOXX01000009.1"/>
</dbReference>